<organism evidence="4 5">
    <name type="scientific">Chryseobacterium camelliae</name>
    <dbReference type="NCBI Taxonomy" id="1265445"/>
    <lineage>
        <taxon>Bacteria</taxon>
        <taxon>Pseudomonadati</taxon>
        <taxon>Bacteroidota</taxon>
        <taxon>Flavobacteriia</taxon>
        <taxon>Flavobacteriales</taxon>
        <taxon>Weeksellaceae</taxon>
        <taxon>Chryseobacterium group</taxon>
        <taxon>Chryseobacterium</taxon>
    </lineage>
</organism>
<keyword evidence="5" id="KW-1185">Reference proteome</keyword>
<dbReference type="InterPro" id="IPR025722">
    <property type="entry name" value="TetR"/>
</dbReference>
<dbReference type="InterPro" id="IPR050624">
    <property type="entry name" value="HTH-type_Tx_Regulator"/>
</dbReference>
<evidence type="ECO:0000256" key="1">
    <source>
        <dbReference type="ARBA" id="ARBA00023125"/>
    </source>
</evidence>
<evidence type="ECO:0000259" key="3">
    <source>
        <dbReference type="PROSITE" id="PS50977"/>
    </source>
</evidence>
<dbReference type="PRINTS" id="PR00455">
    <property type="entry name" value="HTHTETR"/>
</dbReference>
<dbReference type="PANTHER" id="PTHR43479:SF12">
    <property type="entry name" value="TRANSCRIPTIONAL REGULATORY PROTEIN"/>
    <property type="match status" value="1"/>
</dbReference>
<protein>
    <submittedName>
        <fullName evidence="4">AcrR family transcriptional regulator</fullName>
    </submittedName>
</protein>
<accession>A0ABU0TIS7</accession>
<sequence>MNTKDKIIQKALMLFNDRGYTVVTTRHIAQELEISPGNLHYHFKHSEEIVSVLLTDLIYQTEFLMNSFKSGSGISIPNLQHYLRSVLELFFDYRFIFINFNDVFRDVPELKSKFLEVYSKRKKQFEEIIREFQQMKIFREDLPSELIESVIAQIFIIADNYISYNRMINEFERSEAVRYYSQIIMNLFLPLFVEKDRTYYLQNYLSY</sequence>
<keyword evidence="1 2" id="KW-0238">DNA-binding</keyword>
<dbReference type="InterPro" id="IPR001647">
    <property type="entry name" value="HTH_TetR"/>
</dbReference>
<name>A0ABU0TIS7_9FLAO</name>
<dbReference type="Pfam" id="PF13972">
    <property type="entry name" value="TetR"/>
    <property type="match status" value="1"/>
</dbReference>
<evidence type="ECO:0000313" key="4">
    <source>
        <dbReference type="EMBL" id="MDQ1096955.1"/>
    </source>
</evidence>
<dbReference type="InterPro" id="IPR009057">
    <property type="entry name" value="Homeodomain-like_sf"/>
</dbReference>
<dbReference type="EMBL" id="JAUTAL010000001">
    <property type="protein sequence ID" value="MDQ1096955.1"/>
    <property type="molecule type" value="Genomic_DNA"/>
</dbReference>
<evidence type="ECO:0000313" key="5">
    <source>
        <dbReference type="Proteomes" id="UP001225072"/>
    </source>
</evidence>
<feature type="domain" description="HTH tetR-type" evidence="3">
    <location>
        <begin position="1"/>
        <end position="61"/>
    </location>
</feature>
<dbReference type="PROSITE" id="PS50977">
    <property type="entry name" value="HTH_TETR_2"/>
    <property type="match status" value="1"/>
</dbReference>
<feature type="DNA-binding region" description="H-T-H motif" evidence="2">
    <location>
        <begin position="24"/>
        <end position="43"/>
    </location>
</feature>
<dbReference type="SUPFAM" id="SSF46689">
    <property type="entry name" value="Homeodomain-like"/>
    <property type="match status" value="1"/>
</dbReference>
<evidence type="ECO:0000256" key="2">
    <source>
        <dbReference type="PROSITE-ProRule" id="PRU00335"/>
    </source>
</evidence>
<gene>
    <name evidence="4" type="ORF">QE404_002102</name>
</gene>
<dbReference type="RefSeq" id="WP_307450163.1">
    <property type="nucleotide sequence ID" value="NZ_JAUTAL010000001.1"/>
</dbReference>
<reference evidence="4 5" key="1">
    <citation type="submission" date="2023-07" db="EMBL/GenBank/DDBJ databases">
        <title>Functional and genomic diversity of the sorghum phyllosphere microbiome.</title>
        <authorList>
            <person name="Shade A."/>
        </authorList>
    </citation>
    <scope>NUCLEOTIDE SEQUENCE [LARGE SCALE GENOMIC DNA]</scope>
    <source>
        <strain evidence="4 5">SORGH_AS_1064</strain>
    </source>
</reference>
<dbReference type="Pfam" id="PF00440">
    <property type="entry name" value="TetR_N"/>
    <property type="match status" value="1"/>
</dbReference>
<comment type="caution">
    <text evidence="4">The sequence shown here is derived from an EMBL/GenBank/DDBJ whole genome shotgun (WGS) entry which is preliminary data.</text>
</comment>
<proteinExistence type="predicted"/>
<dbReference type="PANTHER" id="PTHR43479">
    <property type="entry name" value="ACREF/ENVCD OPERON REPRESSOR-RELATED"/>
    <property type="match status" value="1"/>
</dbReference>
<dbReference type="Proteomes" id="UP001225072">
    <property type="component" value="Unassembled WGS sequence"/>
</dbReference>
<dbReference type="Gene3D" id="1.10.357.10">
    <property type="entry name" value="Tetracycline Repressor, domain 2"/>
    <property type="match status" value="1"/>
</dbReference>